<reference evidence="4" key="1">
    <citation type="journal article" date="2019" name="Int. J. Syst. Evol. Microbiol.">
        <title>The Global Catalogue of Microorganisms (GCM) 10K type strain sequencing project: providing services to taxonomists for standard genome sequencing and annotation.</title>
        <authorList>
            <consortium name="The Broad Institute Genomics Platform"/>
            <consortium name="The Broad Institute Genome Sequencing Center for Infectious Disease"/>
            <person name="Wu L."/>
            <person name="Ma J."/>
        </authorList>
    </citation>
    <scope>NUCLEOTIDE SEQUENCE [LARGE SCALE GENOMIC DNA]</scope>
    <source>
        <strain evidence="4">CGMCC 4.7680</strain>
    </source>
</reference>
<evidence type="ECO:0000256" key="1">
    <source>
        <dbReference type="SAM" id="MobiDB-lite"/>
    </source>
</evidence>
<feature type="domain" description="N-acetyltransferase" evidence="2">
    <location>
        <begin position="53"/>
        <end position="196"/>
    </location>
</feature>
<dbReference type="EMBL" id="BNAW01000007">
    <property type="protein sequence ID" value="GHG06438.1"/>
    <property type="molecule type" value="Genomic_DNA"/>
</dbReference>
<gene>
    <name evidence="3" type="ORF">GCM10017567_23320</name>
</gene>
<dbReference type="InterPro" id="IPR000182">
    <property type="entry name" value="GNAT_dom"/>
</dbReference>
<dbReference type="CDD" id="cd04301">
    <property type="entry name" value="NAT_SF"/>
    <property type="match status" value="1"/>
</dbReference>
<feature type="compositionally biased region" description="Basic and acidic residues" evidence="1">
    <location>
        <begin position="203"/>
        <end position="215"/>
    </location>
</feature>
<dbReference type="SUPFAM" id="SSF55729">
    <property type="entry name" value="Acyl-CoA N-acyltransferases (Nat)"/>
    <property type="match status" value="1"/>
</dbReference>
<feature type="region of interest" description="Disordered" evidence="1">
    <location>
        <begin position="203"/>
        <end position="251"/>
    </location>
</feature>
<dbReference type="InterPro" id="IPR016181">
    <property type="entry name" value="Acyl_CoA_acyltransferase"/>
</dbReference>
<keyword evidence="4" id="KW-1185">Reference proteome</keyword>
<dbReference type="PROSITE" id="PS51186">
    <property type="entry name" value="GNAT"/>
    <property type="match status" value="1"/>
</dbReference>
<sequence>MGERGHGTVPASRPGESGAVGYDVGHSVVRVAVWSHETMTTVIEVADRSPVATLVAACSPDSLRRRFMMGGPAHPVDVFQRYQRFLLAGPPDGVALLAFRGDTPVGLLNFVSETPGEAEIGILVADAWQRQGIGSALSRWLWASGRWAGWTVRATVQAGNTGAEALLRGQGFRPVPSYERGERDFVLVVPAWATMTDVMKEAADDQDTARADGAQRRAAGADPRCRGDRHAGRGRARRSAAGVPAALLPGR</sequence>
<evidence type="ECO:0000313" key="3">
    <source>
        <dbReference type="EMBL" id="GHG06438.1"/>
    </source>
</evidence>
<name>A0ABQ3K7G9_9PSEU</name>
<evidence type="ECO:0000259" key="2">
    <source>
        <dbReference type="PROSITE" id="PS51186"/>
    </source>
</evidence>
<accession>A0ABQ3K7G9</accession>
<proteinExistence type="predicted"/>
<evidence type="ECO:0000313" key="4">
    <source>
        <dbReference type="Proteomes" id="UP000649955"/>
    </source>
</evidence>
<comment type="caution">
    <text evidence="3">The sequence shown here is derived from an EMBL/GenBank/DDBJ whole genome shotgun (WGS) entry which is preliminary data.</text>
</comment>
<protein>
    <recommendedName>
        <fullName evidence="2">N-acetyltransferase domain-containing protein</fullName>
    </recommendedName>
</protein>
<feature type="compositionally biased region" description="Low complexity" evidence="1">
    <location>
        <begin position="239"/>
        <end position="251"/>
    </location>
</feature>
<organism evidence="3 4">
    <name type="scientific">Amycolatopsis bullii</name>
    <dbReference type="NCBI Taxonomy" id="941987"/>
    <lineage>
        <taxon>Bacteria</taxon>
        <taxon>Bacillati</taxon>
        <taxon>Actinomycetota</taxon>
        <taxon>Actinomycetes</taxon>
        <taxon>Pseudonocardiales</taxon>
        <taxon>Pseudonocardiaceae</taxon>
        <taxon>Amycolatopsis</taxon>
    </lineage>
</organism>
<dbReference type="Pfam" id="PF00583">
    <property type="entry name" value="Acetyltransf_1"/>
    <property type="match status" value="1"/>
</dbReference>
<dbReference type="Proteomes" id="UP000649955">
    <property type="component" value="Unassembled WGS sequence"/>
</dbReference>
<dbReference type="Gene3D" id="3.40.630.30">
    <property type="match status" value="1"/>
</dbReference>